<dbReference type="Gene3D" id="3.90.1340.10">
    <property type="entry name" value="Phage tail collar domain"/>
    <property type="match status" value="1"/>
</dbReference>
<accession>A0A0F9KLE4</accession>
<evidence type="ECO:0000256" key="1">
    <source>
        <dbReference type="SAM" id="MobiDB-lite"/>
    </source>
</evidence>
<gene>
    <name evidence="3" type="ORF">LCGC14_1619760</name>
</gene>
<dbReference type="AlphaFoldDB" id="A0A0F9KLE4"/>
<dbReference type="EMBL" id="LAZR01013218">
    <property type="protein sequence ID" value="KKM22988.1"/>
    <property type="molecule type" value="Genomic_DNA"/>
</dbReference>
<dbReference type="InterPro" id="IPR037053">
    <property type="entry name" value="Phage_tail_collar_dom_sf"/>
</dbReference>
<dbReference type="Pfam" id="PF07484">
    <property type="entry name" value="Collar"/>
    <property type="match status" value="1"/>
</dbReference>
<feature type="region of interest" description="Disordered" evidence="1">
    <location>
        <begin position="227"/>
        <end position="247"/>
    </location>
</feature>
<dbReference type="InterPro" id="IPR011083">
    <property type="entry name" value="Phage_tail_collar_dom"/>
</dbReference>
<evidence type="ECO:0000313" key="3">
    <source>
        <dbReference type="EMBL" id="KKM22988.1"/>
    </source>
</evidence>
<sequence>MAFSRTWNAAYEAQPADVENISLGAGRIRNLKSDIQERLEIDHFHAGDAQDGEHKKLTFGAPIATPANIANKGFLYGKDVNSKIELHWEDEDGNEIQITSAGVLIGVTITGEIRMWTTSSAPTGWVDCDGSAISRTTFAGLFAVIGTTFGVGDGSTTFNIPDFDGRVPLGAGTGDASDATAHALADKEGTETHTLSIAEMPAHTHEQDTRTGLIGAGALPGISSVSNRLRGGTTQSTGGGGSHNNLQPSLSVHFIIKT</sequence>
<organism evidence="3">
    <name type="scientific">marine sediment metagenome</name>
    <dbReference type="NCBI Taxonomy" id="412755"/>
    <lineage>
        <taxon>unclassified sequences</taxon>
        <taxon>metagenomes</taxon>
        <taxon>ecological metagenomes</taxon>
    </lineage>
</organism>
<proteinExistence type="predicted"/>
<dbReference type="SUPFAM" id="SSF88874">
    <property type="entry name" value="Receptor-binding domain of short tail fibre protein gp12"/>
    <property type="match status" value="1"/>
</dbReference>
<name>A0A0F9KLE4_9ZZZZ</name>
<comment type="caution">
    <text evidence="3">The sequence shown here is derived from an EMBL/GenBank/DDBJ whole genome shotgun (WGS) entry which is preliminary data.</text>
</comment>
<evidence type="ECO:0000259" key="2">
    <source>
        <dbReference type="Pfam" id="PF07484"/>
    </source>
</evidence>
<protein>
    <recommendedName>
        <fullName evidence="2">Phage tail collar domain-containing protein</fullName>
    </recommendedName>
</protein>
<reference evidence="3" key="1">
    <citation type="journal article" date="2015" name="Nature">
        <title>Complex archaea that bridge the gap between prokaryotes and eukaryotes.</title>
        <authorList>
            <person name="Spang A."/>
            <person name="Saw J.H."/>
            <person name="Jorgensen S.L."/>
            <person name="Zaremba-Niedzwiedzka K."/>
            <person name="Martijn J."/>
            <person name="Lind A.E."/>
            <person name="van Eijk R."/>
            <person name="Schleper C."/>
            <person name="Guy L."/>
            <person name="Ettema T.J."/>
        </authorList>
    </citation>
    <scope>NUCLEOTIDE SEQUENCE</scope>
</reference>
<feature type="domain" description="Phage tail collar" evidence="2">
    <location>
        <begin position="111"/>
        <end position="168"/>
    </location>
</feature>